<evidence type="ECO:0000313" key="4">
    <source>
        <dbReference type="Proteomes" id="UP000012040"/>
    </source>
</evidence>
<feature type="domain" description="HPt" evidence="2">
    <location>
        <begin position="15"/>
        <end position="118"/>
    </location>
</feature>
<dbReference type="Pfam" id="PF01627">
    <property type="entry name" value="Hpt"/>
    <property type="match status" value="1"/>
</dbReference>
<accession>M4V5X5</accession>
<dbReference type="STRING" id="1184267.A11Q_358"/>
<dbReference type="GO" id="GO:0000160">
    <property type="term" value="P:phosphorelay signal transduction system"/>
    <property type="evidence" value="ECO:0007669"/>
    <property type="project" value="InterPro"/>
</dbReference>
<dbReference type="PATRIC" id="fig|1184267.3.peg.360"/>
<name>M4V5X5_9BACT</name>
<dbReference type="SUPFAM" id="SSF47226">
    <property type="entry name" value="Histidine-containing phosphotransfer domain, HPT domain"/>
    <property type="match status" value="1"/>
</dbReference>
<dbReference type="PROSITE" id="PS50894">
    <property type="entry name" value="HPT"/>
    <property type="match status" value="1"/>
</dbReference>
<gene>
    <name evidence="3" type="ORF">A11Q_358</name>
</gene>
<dbReference type="HOGENOM" id="CLU_159152_1_0_7"/>
<dbReference type="RefSeq" id="WP_015469068.1">
    <property type="nucleotide sequence ID" value="NC_020813.1"/>
</dbReference>
<sequence>MQVSANSKFNEKVFVEDFLAEHIPKFIASKKEEQQKLLEALKRQDFAFIKKIGHNWKGVCSSYGFRYLSDLGAQIELLAEQQKAEELEPLISSVNGYLDNAQIVVLSESEMDEYLKNQ</sequence>
<dbReference type="InterPro" id="IPR036641">
    <property type="entry name" value="HPT_dom_sf"/>
</dbReference>
<organism evidence="3 4">
    <name type="scientific">Pseudobdellovibrio exovorus JSS</name>
    <dbReference type="NCBI Taxonomy" id="1184267"/>
    <lineage>
        <taxon>Bacteria</taxon>
        <taxon>Pseudomonadati</taxon>
        <taxon>Bdellovibrionota</taxon>
        <taxon>Bdellovibrionia</taxon>
        <taxon>Bdellovibrionales</taxon>
        <taxon>Pseudobdellovibrionaceae</taxon>
        <taxon>Pseudobdellovibrio</taxon>
    </lineage>
</organism>
<dbReference type="eggNOG" id="COG2198">
    <property type="taxonomic scope" value="Bacteria"/>
</dbReference>
<keyword evidence="4" id="KW-1185">Reference proteome</keyword>
<evidence type="ECO:0000313" key="3">
    <source>
        <dbReference type="EMBL" id="AGH94578.1"/>
    </source>
</evidence>
<feature type="modified residue" description="Phosphohistidine" evidence="1">
    <location>
        <position position="54"/>
    </location>
</feature>
<proteinExistence type="predicted"/>
<dbReference type="Gene3D" id="1.20.120.160">
    <property type="entry name" value="HPT domain"/>
    <property type="match status" value="1"/>
</dbReference>
<evidence type="ECO:0000256" key="1">
    <source>
        <dbReference type="PROSITE-ProRule" id="PRU00110"/>
    </source>
</evidence>
<keyword evidence="1" id="KW-0597">Phosphoprotein</keyword>
<dbReference type="AlphaFoldDB" id="M4V5X5"/>
<dbReference type="KEGG" id="bex:A11Q_358"/>
<dbReference type="EMBL" id="CP003537">
    <property type="protein sequence ID" value="AGH94578.1"/>
    <property type="molecule type" value="Genomic_DNA"/>
</dbReference>
<dbReference type="OrthoDB" id="9792360at2"/>
<protein>
    <recommendedName>
        <fullName evidence="2">HPt domain-containing protein</fullName>
    </recommendedName>
</protein>
<reference evidence="3 4" key="1">
    <citation type="journal article" date="2013" name="ISME J.">
        <title>By their genes ye shall know them: genomic signatures of predatory bacteria.</title>
        <authorList>
            <person name="Pasternak Z."/>
            <person name="Pietrokovski S."/>
            <person name="Rotem O."/>
            <person name="Gophna U."/>
            <person name="Lurie-Weinberger M.N."/>
            <person name="Jurkevitch E."/>
        </authorList>
    </citation>
    <scope>NUCLEOTIDE SEQUENCE [LARGE SCALE GENOMIC DNA]</scope>
    <source>
        <strain evidence="3 4">JSS</strain>
    </source>
</reference>
<dbReference type="InterPro" id="IPR008207">
    <property type="entry name" value="Sig_transdc_His_kin_Hpt_dom"/>
</dbReference>
<dbReference type="GO" id="GO:0004672">
    <property type="term" value="F:protein kinase activity"/>
    <property type="evidence" value="ECO:0007669"/>
    <property type="project" value="UniProtKB-ARBA"/>
</dbReference>
<dbReference type="Proteomes" id="UP000012040">
    <property type="component" value="Chromosome"/>
</dbReference>
<evidence type="ECO:0000259" key="2">
    <source>
        <dbReference type="PROSITE" id="PS50894"/>
    </source>
</evidence>